<keyword evidence="3" id="KW-1185">Reference proteome</keyword>
<evidence type="ECO:0000256" key="1">
    <source>
        <dbReference type="SAM" id="SignalP"/>
    </source>
</evidence>
<keyword evidence="1" id="KW-0732">Signal</keyword>
<sequence>MKHLKSFIAITPLLALISTSNGATDDFTSYANGTALSPSNGWSAKWDSTNATQQDLYTVTDGVLTLDTSVAWRNYHALNQSGITMSTDKTAILSAEFRYHHTSGGNITTNFNQSAFGLMISDDANWYSGKNAYLAMSNRGGAIGNPLPIAPWIEGWQTHTSLGVDTTAGGTSEWIRIEWKLTDNGTEIEAVGDIYNATTGALLYTTTTYTTGIASGSTIYGGFSTAWNGIGDVPIESFSKFDAINIDNFSFALDSVPAGSMIIIN</sequence>
<feature type="chain" id="PRO_5042820070" evidence="1">
    <location>
        <begin position="24"/>
        <end position="265"/>
    </location>
</feature>
<dbReference type="EMBL" id="CP136920">
    <property type="protein sequence ID" value="WOO40863.1"/>
    <property type="molecule type" value="Genomic_DNA"/>
</dbReference>
<reference evidence="2 3" key="1">
    <citation type="submission" date="2023-10" db="EMBL/GenBank/DDBJ databases">
        <title>Rubellicoccus peritrichatus gen. nov., sp. nov., isolated from an algae of coral reef tank.</title>
        <authorList>
            <person name="Luo J."/>
        </authorList>
    </citation>
    <scope>NUCLEOTIDE SEQUENCE [LARGE SCALE GENOMIC DNA]</scope>
    <source>
        <strain evidence="2 3">CR14</strain>
    </source>
</reference>
<name>A0AAQ3QUW9_9BACT</name>
<dbReference type="RefSeq" id="WP_317833098.1">
    <property type="nucleotide sequence ID" value="NZ_CP136920.1"/>
</dbReference>
<accession>A0AAQ3QUW9</accession>
<evidence type="ECO:0000313" key="3">
    <source>
        <dbReference type="Proteomes" id="UP001304300"/>
    </source>
</evidence>
<protein>
    <submittedName>
        <fullName evidence="2">Uncharacterized protein</fullName>
    </submittedName>
</protein>
<dbReference type="AlphaFoldDB" id="A0AAQ3QUW9"/>
<gene>
    <name evidence="2" type="ORF">RZN69_19745</name>
</gene>
<proteinExistence type="predicted"/>
<dbReference type="Proteomes" id="UP001304300">
    <property type="component" value="Chromosome"/>
</dbReference>
<evidence type="ECO:0000313" key="2">
    <source>
        <dbReference type="EMBL" id="WOO40863.1"/>
    </source>
</evidence>
<feature type="signal peptide" evidence="1">
    <location>
        <begin position="1"/>
        <end position="23"/>
    </location>
</feature>
<organism evidence="2 3">
    <name type="scientific">Rubellicoccus peritrichatus</name>
    <dbReference type="NCBI Taxonomy" id="3080537"/>
    <lineage>
        <taxon>Bacteria</taxon>
        <taxon>Pseudomonadati</taxon>
        <taxon>Verrucomicrobiota</taxon>
        <taxon>Opitutia</taxon>
        <taxon>Puniceicoccales</taxon>
        <taxon>Cerasicoccaceae</taxon>
        <taxon>Rubellicoccus</taxon>
    </lineage>
</organism>
<dbReference type="KEGG" id="puo:RZN69_19745"/>